<dbReference type="Proteomes" id="UP000326852">
    <property type="component" value="Unassembled WGS sequence"/>
</dbReference>
<dbReference type="RefSeq" id="WP_152272649.1">
    <property type="nucleotide sequence ID" value="NZ_VTFX01000005.1"/>
</dbReference>
<evidence type="ECO:0000313" key="2">
    <source>
        <dbReference type="EMBL" id="KAD3514972.1"/>
    </source>
</evidence>
<evidence type="ECO:0008006" key="4">
    <source>
        <dbReference type="Google" id="ProtNLM"/>
    </source>
</evidence>
<sequence length="179" mass="18298">MLSTSKRMAVLLSTAGLISGSAVLATPAAAAGTECEPGDVKTSFNHHYVTTSKEAVSSITLSNVSGSEAPTSVTAKTDGTATASVSGPVPFDEILAPLQAQVSADASARETWTESDAVKVTGPMPAGQSRVAEYGFTIVTFSGAQQTCQLDGQFGPQARFAGTAPTGTYVENYTLPYVP</sequence>
<comment type="caution">
    <text evidence="2">The sequence shown here is derived from an EMBL/GenBank/DDBJ whole genome shotgun (WGS) entry which is preliminary data.</text>
</comment>
<feature type="chain" id="PRO_5039237547" description="Lipoprotein" evidence="1">
    <location>
        <begin position="25"/>
        <end position="179"/>
    </location>
</feature>
<protein>
    <recommendedName>
        <fullName evidence="4">Lipoprotein</fullName>
    </recommendedName>
</protein>
<accession>A0A5N6MET2</accession>
<keyword evidence="3" id="KW-1185">Reference proteome</keyword>
<reference evidence="2 3" key="1">
    <citation type="submission" date="2019-08" db="EMBL/GenBank/DDBJ databases">
        <title>Arthrobacter sp. nov., isolated from plateau pika and Tibetan wild ass.</title>
        <authorList>
            <person name="Ge Y."/>
        </authorList>
    </citation>
    <scope>NUCLEOTIDE SEQUENCE [LARGE SCALE GENOMIC DNA]</scope>
    <source>
        <strain evidence="2 3">785</strain>
    </source>
</reference>
<evidence type="ECO:0000313" key="3">
    <source>
        <dbReference type="Proteomes" id="UP000326852"/>
    </source>
</evidence>
<feature type="signal peptide" evidence="1">
    <location>
        <begin position="1"/>
        <end position="24"/>
    </location>
</feature>
<proteinExistence type="predicted"/>
<evidence type="ECO:0000256" key="1">
    <source>
        <dbReference type="SAM" id="SignalP"/>
    </source>
</evidence>
<dbReference type="AlphaFoldDB" id="A0A5N6MET2"/>
<gene>
    <name evidence="2" type="ORF">GD627_11705</name>
</gene>
<organism evidence="2 3">
    <name type="scientific">Arthrobacter yangruifuii</name>
    <dbReference type="NCBI Taxonomy" id="2606616"/>
    <lineage>
        <taxon>Bacteria</taxon>
        <taxon>Bacillati</taxon>
        <taxon>Actinomycetota</taxon>
        <taxon>Actinomycetes</taxon>
        <taxon>Micrococcales</taxon>
        <taxon>Micrococcaceae</taxon>
        <taxon>Arthrobacter</taxon>
    </lineage>
</organism>
<keyword evidence="1" id="KW-0732">Signal</keyword>
<name>A0A5N6MET2_9MICC</name>
<dbReference type="EMBL" id="VTFX01000005">
    <property type="protein sequence ID" value="KAD3514972.1"/>
    <property type="molecule type" value="Genomic_DNA"/>
</dbReference>